<evidence type="ECO:0000256" key="6">
    <source>
        <dbReference type="ARBA" id="ARBA00023004"/>
    </source>
</evidence>
<keyword evidence="3 7" id="KW-0479">Metal-binding</keyword>
<evidence type="ECO:0000256" key="1">
    <source>
        <dbReference type="ARBA" id="ARBA00010342"/>
    </source>
</evidence>
<keyword evidence="7" id="KW-1133">Transmembrane helix</keyword>
<sequence>MNLLRQALALLLLTIALASPSWAVNPDEVLDNPVLEARARTLSKELRCMVCQNQSIDDSNAELARDLRVLVRDRLVAGDSDEAVLDYVVSRYGEFVLLKPRFTLQTLMLWGGPALILLIGGIAMLVLSRGRSRAASATGAAGLSEAEQVELAKLLTDRDQQA</sequence>
<keyword evidence="4 7" id="KW-0732">Signal</keyword>
<feature type="transmembrane region" description="Helical" evidence="7">
    <location>
        <begin position="107"/>
        <end position="127"/>
    </location>
</feature>
<evidence type="ECO:0000313" key="9">
    <source>
        <dbReference type="EMBL" id="MCY0146353.1"/>
    </source>
</evidence>
<keyword evidence="5" id="KW-0201">Cytochrome c-type biogenesis</keyword>
<dbReference type="PANTHER" id="PTHR47870:SF1">
    <property type="entry name" value="CYTOCHROME C-TYPE BIOGENESIS PROTEIN CCMH"/>
    <property type="match status" value="1"/>
</dbReference>
<evidence type="ECO:0000256" key="5">
    <source>
        <dbReference type="ARBA" id="ARBA00022748"/>
    </source>
</evidence>
<dbReference type="Proteomes" id="UP001073227">
    <property type="component" value="Unassembled WGS sequence"/>
</dbReference>
<evidence type="ECO:0000256" key="2">
    <source>
        <dbReference type="ARBA" id="ARBA00022617"/>
    </source>
</evidence>
<comment type="caution">
    <text evidence="9">The sequence shown here is derived from an EMBL/GenBank/DDBJ whole genome shotgun (WGS) entry which is preliminary data.</text>
</comment>
<comment type="similarity">
    <text evidence="1 7">Belongs to the CcmH/CycL/Ccl2/NrfF family.</text>
</comment>
<dbReference type="Pfam" id="PF03918">
    <property type="entry name" value="CcmH"/>
    <property type="match status" value="1"/>
</dbReference>
<evidence type="ECO:0000256" key="4">
    <source>
        <dbReference type="ARBA" id="ARBA00022729"/>
    </source>
</evidence>
<dbReference type="Gene3D" id="1.10.8.640">
    <property type="entry name" value="Cytochrome C biogenesis protein"/>
    <property type="match status" value="1"/>
</dbReference>
<proteinExistence type="inferred from homology"/>
<keyword evidence="6 7" id="KW-0408">Iron</keyword>
<feature type="signal peptide" evidence="7">
    <location>
        <begin position="1"/>
        <end position="23"/>
    </location>
</feature>
<dbReference type="EMBL" id="JAOVZR010000001">
    <property type="protein sequence ID" value="MCY0146353.1"/>
    <property type="molecule type" value="Genomic_DNA"/>
</dbReference>
<protein>
    <recommendedName>
        <fullName evidence="7">Cytochrome c-type biogenesis protein</fullName>
    </recommendedName>
</protein>
<evidence type="ECO:0000313" key="10">
    <source>
        <dbReference type="Proteomes" id="UP001073227"/>
    </source>
</evidence>
<reference evidence="9" key="1">
    <citation type="submission" date="2022-10" db="EMBL/GenBank/DDBJ databases">
        <title>Hoeflea sp. G2-23, isolated from marine algae.</title>
        <authorList>
            <person name="Kristyanto S."/>
            <person name="Kim J.M."/>
            <person name="Jeon C.O."/>
        </authorList>
    </citation>
    <scope>NUCLEOTIDE SEQUENCE</scope>
    <source>
        <strain evidence="9">G2-23</strain>
    </source>
</reference>
<evidence type="ECO:0000256" key="7">
    <source>
        <dbReference type="RuleBase" id="RU364112"/>
    </source>
</evidence>
<comment type="function">
    <text evidence="7">Possible subunit of a heme lyase.</text>
</comment>
<dbReference type="InterPro" id="IPR038297">
    <property type="entry name" value="CcmH/CycL/NrfF/Ccl2_sf"/>
</dbReference>
<dbReference type="InterPro" id="IPR051263">
    <property type="entry name" value="C-type_cytochrome_biogenesis"/>
</dbReference>
<dbReference type="RefSeq" id="WP_267652031.1">
    <property type="nucleotide sequence ID" value="NZ_JAOVZR010000001.1"/>
</dbReference>
<feature type="chain" id="PRO_5044989409" description="Cytochrome c-type biogenesis protein" evidence="7">
    <location>
        <begin position="24"/>
        <end position="162"/>
    </location>
</feature>
<keyword evidence="7" id="KW-0472">Membrane</keyword>
<dbReference type="InterPro" id="IPR005616">
    <property type="entry name" value="CcmH/CycL/Ccl2/NrfF_N"/>
</dbReference>
<accession>A0ABT3Z3K5</accession>
<name>A0ABT3Z3K5_9HYPH</name>
<evidence type="ECO:0000256" key="3">
    <source>
        <dbReference type="ARBA" id="ARBA00022723"/>
    </source>
</evidence>
<dbReference type="PANTHER" id="PTHR47870">
    <property type="entry name" value="CYTOCHROME C-TYPE BIOGENESIS PROTEIN CCMH"/>
    <property type="match status" value="1"/>
</dbReference>
<keyword evidence="10" id="KW-1185">Reference proteome</keyword>
<feature type="domain" description="CcmH/CycL/Ccl2/NrfF N-terminal" evidence="8">
    <location>
        <begin position="12"/>
        <end position="155"/>
    </location>
</feature>
<gene>
    <name evidence="9" type="ORF">OEG84_01125</name>
</gene>
<evidence type="ECO:0000259" key="8">
    <source>
        <dbReference type="Pfam" id="PF03918"/>
    </source>
</evidence>
<keyword evidence="2 7" id="KW-0349">Heme</keyword>
<dbReference type="CDD" id="cd16378">
    <property type="entry name" value="CcmH_N"/>
    <property type="match status" value="1"/>
</dbReference>
<organism evidence="9 10">
    <name type="scientific">Hoeflea algicola</name>
    <dbReference type="NCBI Taxonomy" id="2983763"/>
    <lineage>
        <taxon>Bacteria</taxon>
        <taxon>Pseudomonadati</taxon>
        <taxon>Pseudomonadota</taxon>
        <taxon>Alphaproteobacteria</taxon>
        <taxon>Hyphomicrobiales</taxon>
        <taxon>Rhizobiaceae</taxon>
        <taxon>Hoeflea</taxon>
    </lineage>
</organism>
<keyword evidence="7" id="KW-0812">Transmembrane</keyword>